<evidence type="ECO:0000259" key="1">
    <source>
        <dbReference type="PROSITE" id="PS50943"/>
    </source>
</evidence>
<protein>
    <recommendedName>
        <fullName evidence="1">HTH cro/C1-type domain-containing protein</fullName>
    </recommendedName>
</protein>
<keyword evidence="3" id="KW-1185">Reference proteome</keyword>
<reference evidence="2 3" key="1">
    <citation type="journal article" date="2015" name="Genome Announc.">
        <title>Complete Genome Sequencing of Protease-Producing Novel Arthrobacter sp. Strain IHBB 11108 Using PacBio Single-Molecule Real-Time Sequencing Technology.</title>
        <authorList>
            <person name="Kiran S."/>
            <person name="Swarnkar M.K."/>
            <person name="Pal M."/>
            <person name="Thakur R."/>
            <person name="Tewari R."/>
            <person name="Singh A.K."/>
            <person name="Gulati A."/>
        </authorList>
    </citation>
    <scope>NUCLEOTIDE SEQUENCE [LARGE SCALE GENOMIC DNA]</scope>
    <source>
        <strain evidence="2 3">IHBB 11108</strain>
    </source>
</reference>
<dbReference type="PATRIC" id="fig|1618207.4.peg.2993"/>
<name>A0A0D4C163_9MICC</name>
<dbReference type="InterPro" id="IPR001387">
    <property type="entry name" value="Cro/C1-type_HTH"/>
</dbReference>
<dbReference type="Gene3D" id="1.10.260.40">
    <property type="entry name" value="lambda repressor-like DNA-binding domains"/>
    <property type="match status" value="1"/>
</dbReference>
<evidence type="ECO:0000313" key="2">
    <source>
        <dbReference type="EMBL" id="AJT42432.1"/>
    </source>
</evidence>
<gene>
    <name evidence="2" type="ORF">UM93_14690</name>
</gene>
<evidence type="ECO:0000313" key="3">
    <source>
        <dbReference type="Proteomes" id="UP000061839"/>
    </source>
</evidence>
<dbReference type="InterPro" id="IPR010982">
    <property type="entry name" value="Lambda_DNA-bd_dom_sf"/>
</dbReference>
<dbReference type="AlphaFoldDB" id="A0A0D4C163"/>
<sequence>MTPAQVAAIRHLVGLTFKELGIDLGINPRTIRGWESGMYAPSPAKVSAIRKLRGEHDAELQELLDKEASEGFVKIPTGPRPLGWYVALTARLLDQRPNAQVTRSPSLDS</sequence>
<proteinExistence type="predicted"/>
<dbReference type="CDD" id="cd00093">
    <property type="entry name" value="HTH_XRE"/>
    <property type="match status" value="1"/>
</dbReference>
<dbReference type="GO" id="GO:0003677">
    <property type="term" value="F:DNA binding"/>
    <property type="evidence" value="ECO:0007669"/>
    <property type="project" value="InterPro"/>
</dbReference>
<accession>A0A0D4C163</accession>
<dbReference type="SUPFAM" id="SSF47413">
    <property type="entry name" value="lambda repressor-like DNA-binding domains"/>
    <property type="match status" value="1"/>
</dbReference>
<organism evidence="2 3">
    <name type="scientific">Psychromicrobium lacuslunae</name>
    <dbReference type="NCBI Taxonomy" id="1618207"/>
    <lineage>
        <taxon>Bacteria</taxon>
        <taxon>Bacillati</taxon>
        <taxon>Actinomycetota</taxon>
        <taxon>Actinomycetes</taxon>
        <taxon>Micrococcales</taxon>
        <taxon>Micrococcaceae</taxon>
        <taxon>Psychromicrobium</taxon>
    </lineage>
</organism>
<dbReference type="PROSITE" id="PS50943">
    <property type="entry name" value="HTH_CROC1"/>
    <property type="match status" value="1"/>
</dbReference>
<dbReference type="HOGENOM" id="CLU_2178367_0_0_11"/>
<feature type="domain" description="HTH cro/C1-type" evidence="1">
    <location>
        <begin position="6"/>
        <end position="60"/>
    </location>
</feature>
<dbReference type="EMBL" id="CP011005">
    <property type="protein sequence ID" value="AJT42432.1"/>
    <property type="molecule type" value="Genomic_DNA"/>
</dbReference>
<dbReference type="Proteomes" id="UP000061839">
    <property type="component" value="Chromosome"/>
</dbReference>
<dbReference type="KEGG" id="ari:UM93_14690"/>